<dbReference type="GO" id="GO:0030313">
    <property type="term" value="C:cell envelope"/>
    <property type="evidence" value="ECO:0007669"/>
    <property type="project" value="UniProtKB-SubCell"/>
</dbReference>
<dbReference type="Proteomes" id="UP001156690">
    <property type="component" value="Unassembled WGS sequence"/>
</dbReference>
<evidence type="ECO:0000256" key="2">
    <source>
        <dbReference type="ARBA" id="ARBA00007639"/>
    </source>
</evidence>
<accession>A0AAV5NJL7</accession>
<evidence type="ECO:0000256" key="1">
    <source>
        <dbReference type="ARBA" id="ARBA00004196"/>
    </source>
</evidence>
<dbReference type="PANTHER" id="PTHR46847">
    <property type="entry name" value="D-ALLOSE-BINDING PERIPLASMIC PROTEIN-RELATED"/>
    <property type="match status" value="1"/>
</dbReference>
<dbReference type="Gene3D" id="3.40.50.2300">
    <property type="match status" value="2"/>
</dbReference>
<dbReference type="NCBIfam" id="TIGR02955">
    <property type="entry name" value="TMAO_TorT"/>
    <property type="match status" value="1"/>
</dbReference>
<comment type="similarity">
    <text evidence="2">Belongs to the bacterial solute-binding protein 2 family.</text>
</comment>
<dbReference type="PANTHER" id="PTHR46847:SF1">
    <property type="entry name" value="D-ALLOSE-BINDING PERIPLASMIC PROTEIN-RELATED"/>
    <property type="match status" value="1"/>
</dbReference>
<evidence type="ECO:0000313" key="5">
    <source>
        <dbReference type="EMBL" id="GLQ70851.1"/>
    </source>
</evidence>
<evidence type="ECO:0000256" key="3">
    <source>
        <dbReference type="ARBA" id="ARBA00022729"/>
    </source>
</evidence>
<dbReference type="InterPro" id="IPR028082">
    <property type="entry name" value="Peripla_BP_I"/>
</dbReference>
<keyword evidence="6" id="KW-1185">Reference proteome</keyword>
<dbReference type="CDD" id="cd06306">
    <property type="entry name" value="PBP1_TorT-like"/>
    <property type="match status" value="1"/>
</dbReference>
<dbReference type="Pfam" id="PF00532">
    <property type="entry name" value="Peripla_BP_1"/>
    <property type="match status" value="1"/>
</dbReference>
<dbReference type="InterPro" id="IPR001761">
    <property type="entry name" value="Peripla_BP/Lac1_sug-bd_dom"/>
</dbReference>
<evidence type="ECO:0000313" key="6">
    <source>
        <dbReference type="Proteomes" id="UP001156690"/>
    </source>
</evidence>
<sequence length="367" mass="40697">MLRTLTYFSSSVPVRAIHYSILVSGSLILSAFPVLAMEKIVTAEKAVSVEKTLSVENIAAPEKICAIYPHLKDSYWLSVNYGMVEEAKKQQVELKVLESGGYPNIARQTQQIQECRSWGAQAIILGTVSPSAYQNNLNLLAQGIPVFQTVNQLKTNAETKNIVHGYVGVDWYNMGYETGQYLEGLHPKGSGNVRIAWLPGPKQRGGTKPVEQGFLDAIKDSDVKVAVSMWEDNDKELQRNLVQHVLEKNDVEYIVGSAVAIEAAISEVRIAKRKDVKLVATYLSHGIYRGLRRGRVEFAPTDKMVLQGKTSILQATRFLRGQPYDSVYAPKITPLTAGDIPKKIVVDSLSPAEYRPVYMWSPTPDSN</sequence>
<dbReference type="AlphaFoldDB" id="A0AAV5NJL7"/>
<comment type="subcellular location">
    <subcellularLocation>
        <location evidence="1">Cell envelope</location>
    </subcellularLocation>
</comment>
<feature type="domain" description="Periplasmic binding protein/LacI sugar binding" evidence="4">
    <location>
        <begin position="63"/>
        <end position="332"/>
    </location>
</feature>
<name>A0AAV5NJL7_9VIBR</name>
<comment type="caution">
    <text evidence="5">The sequence shown here is derived from an EMBL/GenBank/DDBJ whole genome shotgun (WGS) entry which is preliminary data.</text>
</comment>
<keyword evidence="3" id="KW-0732">Signal</keyword>
<proteinExistence type="inferred from homology"/>
<dbReference type="SUPFAM" id="SSF53822">
    <property type="entry name" value="Periplasmic binding protein-like I"/>
    <property type="match status" value="1"/>
</dbReference>
<gene>
    <name evidence="5" type="ORF">GCM10007932_02110</name>
</gene>
<dbReference type="InterPro" id="IPR014301">
    <property type="entry name" value="TMAO_TorT"/>
</dbReference>
<protein>
    <submittedName>
        <fullName evidence="5">TMAO reductase system periplasmic protein TorT</fullName>
    </submittedName>
</protein>
<dbReference type="EMBL" id="BSNX01000002">
    <property type="protein sequence ID" value="GLQ70851.1"/>
    <property type="molecule type" value="Genomic_DNA"/>
</dbReference>
<organism evidence="5 6">
    <name type="scientific">Vibrio penaeicida</name>
    <dbReference type="NCBI Taxonomy" id="104609"/>
    <lineage>
        <taxon>Bacteria</taxon>
        <taxon>Pseudomonadati</taxon>
        <taxon>Pseudomonadota</taxon>
        <taxon>Gammaproteobacteria</taxon>
        <taxon>Vibrionales</taxon>
        <taxon>Vibrionaceae</taxon>
        <taxon>Vibrio</taxon>
    </lineage>
</organism>
<evidence type="ECO:0000259" key="4">
    <source>
        <dbReference type="Pfam" id="PF00532"/>
    </source>
</evidence>
<reference evidence="6" key="1">
    <citation type="journal article" date="2019" name="Int. J. Syst. Evol. Microbiol.">
        <title>The Global Catalogue of Microorganisms (GCM) 10K type strain sequencing project: providing services to taxonomists for standard genome sequencing and annotation.</title>
        <authorList>
            <consortium name="The Broad Institute Genomics Platform"/>
            <consortium name="The Broad Institute Genome Sequencing Center for Infectious Disease"/>
            <person name="Wu L."/>
            <person name="Ma J."/>
        </authorList>
    </citation>
    <scope>NUCLEOTIDE SEQUENCE [LARGE SCALE GENOMIC DNA]</scope>
    <source>
        <strain evidence="6">NBRC 15640</strain>
    </source>
</reference>
<dbReference type="NCBIfam" id="NF008185">
    <property type="entry name" value="PRK10936.1"/>
    <property type="match status" value="1"/>
</dbReference>